<organism evidence="2 3">
    <name type="scientific">Bradyrhizobium erythrophlei</name>
    <dbReference type="NCBI Taxonomy" id="1437360"/>
    <lineage>
        <taxon>Bacteria</taxon>
        <taxon>Pseudomonadati</taxon>
        <taxon>Pseudomonadota</taxon>
        <taxon>Alphaproteobacteria</taxon>
        <taxon>Hyphomicrobiales</taxon>
        <taxon>Nitrobacteraceae</taxon>
        <taxon>Bradyrhizobium</taxon>
    </lineage>
</organism>
<gene>
    <name evidence="2" type="ORF">SAMN05443248_3364</name>
</gene>
<name>A0A1M5PHZ2_9BRAD</name>
<protein>
    <submittedName>
        <fullName evidence="2">Uncharacterized protein</fullName>
    </submittedName>
</protein>
<dbReference type="Proteomes" id="UP000189796">
    <property type="component" value="Chromosome I"/>
</dbReference>
<reference evidence="2 3" key="1">
    <citation type="submission" date="2016-11" db="EMBL/GenBank/DDBJ databases">
        <authorList>
            <person name="Jaros S."/>
            <person name="Januszkiewicz K."/>
            <person name="Wedrychowicz H."/>
        </authorList>
    </citation>
    <scope>NUCLEOTIDE SEQUENCE [LARGE SCALE GENOMIC DNA]</scope>
    <source>
        <strain evidence="2 3">GAS138</strain>
    </source>
</reference>
<dbReference type="RefSeq" id="WP_079602379.1">
    <property type="nucleotide sequence ID" value="NZ_LT670817.1"/>
</dbReference>
<dbReference type="EMBL" id="LT670817">
    <property type="protein sequence ID" value="SHH01119.1"/>
    <property type="molecule type" value="Genomic_DNA"/>
</dbReference>
<accession>A0A1M5PHZ2</accession>
<evidence type="ECO:0000313" key="2">
    <source>
        <dbReference type="EMBL" id="SHH01119.1"/>
    </source>
</evidence>
<evidence type="ECO:0000313" key="3">
    <source>
        <dbReference type="Proteomes" id="UP000189796"/>
    </source>
</evidence>
<feature type="region of interest" description="Disordered" evidence="1">
    <location>
        <begin position="1"/>
        <end position="33"/>
    </location>
</feature>
<proteinExistence type="predicted"/>
<sequence>MGDGDIDVGNKTRNRKAGSPAIERLAKPDSSSALRPRICRAMLQQCADSGRGNQSAPQKFVQLVGCRDLKARPEPARGRAPAPVKR</sequence>
<evidence type="ECO:0000256" key="1">
    <source>
        <dbReference type="SAM" id="MobiDB-lite"/>
    </source>
</evidence>
<dbReference type="OrthoDB" id="8244011at2"/>
<dbReference type="AlphaFoldDB" id="A0A1M5PHZ2"/>